<accession>A0A2P6NS96</accession>
<name>A0A2P6NS96_9EUKA</name>
<feature type="region of interest" description="Disordered" evidence="1">
    <location>
        <begin position="1"/>
        <end position="29"/>
    </location>
</feature>
<protein>
    <submittedName>
        <fullName evidence="2">Uncharacterized protein</fullName>
    </submittedName>
</protein>
<dbReference type="Proteomes" id="UP000241769">
    <property type="component" value="Unassembled WGS sequence"/>
</dbReference>
<dbReference type="AlphaFoldDB" id="A0A2P6NS96"/>
<proteinExistence type="predicted"/>
<reference evidence="2 3" key="1">
    <citation type="journal article" date="2018" name="Genome Biol. Evol.">
        <title>Multiple Roots of Fruiting Body Formation in Amoebozoa.</title>
        <authorList>
            <person name="Hillmann F."/>
            <person name="Forbes G."/>
            <person name="Novohradska S."/>
            <person name="Ferling I."/>
            <person name="Riege K."/>
            <person name="Groth M."/>
            <person name="Westermann M."/>
            <person name="Marz M."/>
            <person name="Spaller T."/>
            <person name="Winckler T."/>
            <person name="Schaap P."/>
            <person name="Glockner G."/>
        </authorList>
    </citation>
    <scope>NUCLEOTIDE SEQUENCE [LARGE SCALE GENOMIC DNA]</scope>
    <source>
        <strain evidence="2 3">Jena</strain>
    </source>
</reference>
<evidence type="ECO:0000313" key="3">
    <source>
        <dbReference type="Proteomes" id="UP000241769"/>
    </source>
</evidence>
<comment type="caution">
    <text evidence="2">The sequence shown here is derived from an EMBL/GenBank/DDBJ whole genome shotgun (WGS) entry which is preliminary data.</text>
</comment>
<evidence type="ECO:0000256" key="1">
    <source>
        <dbReference type="SAM" id="MobiDB-lite"/>
    </source>
</evidence>
<dbReference type="InParanoid" id="A0A2P6NS96"/>
<dbReference type="EMBL" id="MDYQ01000026">
    <property type="protein sequence ID" value="PRP86800.1"/>
    <property type="molecule type" value="Genomic_DNA"/>
</dbReference>
<sequence length="184" mass="20931">MTSSVSTPHLTAETVAEQNRERKTGSNGWVYKQEDKGDFRRYWTVPERKGHSDDLLDRCLNLPLSLRLTSHRASLYPSLSPEREKDYKIRLEVVIHRCHVLEPITLRCMPLSLDSQATTGNQATSKNSAVIQEYFFTPDSQTVQGPSLGLELSIRPPDRSLVKIDREIARVEASRSSTQSRFCL</sequence>
<keyword evidence="3" id="KW-1185">Reference proteome</keyword>
<organism evidence="2 3">
    <name type="scientific">Planoprotostelium fungivorum</name>
    <dbReference type="NCBI Taxonomy" id="1890364"/>
    <lineage>
        <taxon>Eukaryota</taxon>
        <taxon>Amoebozoa</taxon>
        <taxon>Evosea</taxon>
        <taxon>Variosea</taxon>
        <taxon>Cavosteliida</taxon>
        <taxon>Cavosteliaceae</taxon>
        <taxon>Planoprotostelium</taxon>
    </lineage>
</organism>
<evidence type="ECO:0000313" key="2">
    <source>
        <dbReference type="EMBL" id="PRP86800.1"/>
    </source>
</evidence>
<gene>
    <name evidence="2" type="ORF">PROFUN_05017</name>
</gene>